<dbReference type="GO" id="GO:0046872">
    <property type="term" value="F:metal ion binding"/>
    <property type="evidence" value="ECO:0007669"/>
    <property type="project" value="UniProtKB-KW"/>
</dbReference>
<feature type="transmembrane region" description="Helical" evidence="15">
    <location>
        <begin position="508"/>
        <end position="527"/>
    </location>
</feature>
<evidence type="ECO:0000256" key="14">
    <source>
        <dbReference type="PIRSR" id="PIRSR603373-2"/>
    </source>
</evidence>
<feature type="binding site" evidence="14">
    <location>
        <position position="26"/>
    </location>
    <ligand>
        <name>Mg(2+)</name>
        <dbReference type="ChEBI" id="CHEBI:18420"/>
        <label>2</label>
    </ligand>
</feature>
<evidence type="ECO:0000256" key="1">
    <source>
        <dbReference type="ARBA" id="ARBA00004651"/>
    </source>
</evidence>
<evidence type="ECO:0000256" key="4">
    <source>
        <dbReference type="ARBA" id="ARBA00022496"/>
    </source>
</evidence>
<feature type="domain" description="FeoB-type G" evidence="16">
    <location>
        <begin position="5"/>
        <end position="172"/>
    </location>
</feature>
<dbReference type="Pfam" id="PF02421">
    <property type="entry name" value="FeoB_N"/>
    <property type="match status" value="1"/>
</dbReference>
<protein>
    <recommendedName>
        <fullName evidence="12 15">Ferrous iron transport protein B</fullName>
    </recommendedName>
</protein>
<feature type="transmembrane region" description="Helical" evidence="15">
    <location>
        <begin position="411"/>
        <end position="438"/>
    </location>
</feature>
<comment type="similarity">
    <text evidence="15">Belongs to the TRAFAC class TrmE-Era-EngA-EngB-Septin-like GTPase superfamily. FeoB GTPase (TC 9.A.8) family.</text>
</comment>
<evidence type="ECO:0000259" key="16">
    <source>
        <dbReference type="PROSITE" id="PS51711"/>
    </source>
</evidence>
<keyword evidence="14" id="KW-0479">Metal-binding</keyword>
<dbReference type="InterPro" id="IPR006073">
    <property type="entry name" value="GTP-bd"/>
</dbReference>
<keyword evidence="14" id="KW-0460">Magnesium</keyword>
<keyword evidence="4 15" id="KW-0410">Iron transport</keyword>
<keyword evidence="11 15" id="KW-0472">Membrane</keyword>
<dbReference type="Pfam" id="PF07670">
    <property type="entry name" value="Gate"/>
    <property type="match status" value="2"/>
</dbReference>
<evidence type="ECO:0000256" key="15">
    <source>
        <dbReference type="RuleBase" id="RU362098"/>
    </source>
</evidence>
<dbReference type="EMBL" id="WQLW01000007">
    <property type="protein sequence ID" value="MVO09543.1"/>
    <property type="molecule type" value="Genomic_DNA"/>
</dbReference>
<dbReference type="PROSITE" id="PS51711">
    <property type="entry name" value="G_FEOB"/>
    <property type="match status" value="1"/>
</dbReference>
<comment type="caution">
    <text evidence="17">The sequence shown here is derived from an EMBL/GenBank/DDBJ whole genome shotgun (WGS) entry which is preliminary data.</text>
</comment>
<keyword evidence="2 15" id="KW-0813">Transport</keyword>
<proteinExistence type="inferred from homology"/>
<dbReference type="Pfam" id="PF07664">
    <property type="entry name" value="FeoB_C"/>
    <property type="match status" value="1"/>
</dbReference>
<dbReference type="InterPro" id="IPR030389">
    <property type="entry name" value="G_FEOB_dom"/>
</dbReference>
<accession>A0A6I4IIF3</accession>
<feature type="transmembrane region" description="Helical" evidence="15">
    <location>
        <begin position="277"/>
        <end position="295"/>
    </location>
</feature>
<dbReference type="SUPFAM" id="SSF52540">
    <property type="entry name" value="P-loop containing nucleoside triphosphate hydrolases"/>
    <property type="match status" value="1"/>
</dbReference>
<dbReference type="OrthoDB" id="9809127at2"/>
<sequence length="702" mass="78780">MSKSTIKVALIGNPNVGKTSVFNQLTGLNQQVGNYPGITVEKKQGISKLSESVKAKIIDLPGTYSLNASSIDENVVIELLLNKNDEDFPDVAVVVSEVENIKRNLLLFTQIKDLEIPTILVINMADRMSLKGIEFDIPVLERELKTKIALVSSRKKTGISDLKELILNYESLSTEPCLHASVIDPDYFNNLRRAFPNQLLYKLWLVITQDVNFLNLERNEIKSSFTKSHSDLKRLQQKETIKRYQFINDTLKIGQKIDITKASDLRAKLDRILTHKVFGYLIFFSILLLIFQSIFDWSTIPMEFIDETFTSLSAYTKNHLPSGEFTNLLSEGIIPGISGIVIFIPQIAFLFLFISVLEESGYMSRVVFLMDKIMRRFGLSGKSIVPLISGTACAIPAIMGARNIENWKERLITILVTPFTTCSARLPVYAILISLIIPEERVFGFLSLQGLTLMLLYLIGFGMAVLSATILNYFLKLNCKSYFVIEMPSYKVPMFKNVALNVIEKTKAFVTGAGKIILALSIILWFLGSHGPSKKFDNAEAIVATELKQNNTSIDTEILENKINSYKLEHSYIGILGKTIEPVIQPLGYDWKIGIAVVSSFAAREVFVGTLATIYNVGNHSDEEVTIKNRMAAEVHPETGKKVFNFASGISLLLFYAFAMQCMSTIAIVKKETNSWKWPLLQFIFMSGFAYVTALVAYQILK</sequence>
<gene>
    <name evidence="17" type="primary">feoB</name>
    <name evidence="17" type="ORF">GOQ30_10270</name>
</gene>
<feature type="transmembrane region" description="Helical" evidence="15">
    <location>
        <begin position="643"/>
        <end position="668"/>
    </location>
</feature>
<dbReference type="InterPro" id="IPR011640">
    <property type="entry name" value="Fe2_transport_prot_B_C"/>
</dbReference>
<evidence type="ECO:0000313" key="18">
    <source>
        <dbReference type="Proteomes" id="UP000431264"/>
    </source>
</evidence>
<dbReference type="CDD" id="cd01879">
    <property type="entry name" value="FeoB"/>
    <property type="match status" value="1"/>
</dbReference>
<evidence type="ECO:0000256" key="9">
    <source>
        <dbReference type="ARBA" id="ARBA00023065"/>
    </source>
</evidence>
<organism evidence="17 18">
    <name type="scientific">Flavobacterium profundi</name>
    <dbReference type="NCBI Taxonomy" id="1774945"/>
    <lineage>
        <taxon>Bacteria</taxon>
        <taxon>Pseudomonadati</taxon>
        <taxon>Bacteroidota</taxon>
        <taxon>Flavobacteriia</taxon>
        <taxon>Flavobacteriales</taxon>
        <taxon>Flavobacteriaceae</taxon>
        <taxon>Flavobacterium</taxon>
    </lineage>
</organism>
<dbReference type="InterPro" id="IPR027417">
    <property type="entry name" value="P-loop_NTPase"/>
</dbReference>
<dbReference type="AlphaFoldDB" id="A0A6I4IIF3"/>
<evidence type="ECO:0000256" key="8">
    <source>
        <dbReference type="ARBA" id="ARBA00023004"/>
    </source>
</evidence>
<keyword evidence="7 15" id="KW-1133">Transmembrane helix</keyword>
<keyword evidence="8 15" id="KW-0408">Iron</keyword>
<evidence type="ECO:0000256" key="13">
    <source>
        <dbReference type="PIRSR" id="PIRSR603373-1"/>
    </source>
</evidence>
<keyword evidence="10 13" id="KW-0342">GTP-binding</keyword>
<dbReference type="Proteomes" id="UP000431264">
    <property type="component" value="Unassembled WGS sequence"/>
</dbReference>
<evidence type="ECO:0000256" key="7">
    <source>
        <dbReference type="ARBA" id="ARBA00022989"/>
    </source>
</evidence>
<dbReference type="PANTHER" id="PTHR43185:SF1">
    <property type="entry name" value="FE(2+) TRANSPORTER FEOB"/>
    <property type="match status" value="1"/>
</dbReference>
<evidence type="ECO:0000256" key="10">
    <source>
        <dbReference type="ARBA" id="ARBA00023134"/>
    </source>
</evidence>
<evidence type="ECO:0000256" key="11">
    <source>
        <dbReference type="ARBA" id="ARBA00023136"/>
    </source>
</evidence>
<reference evidence="18" key="1">
    <citation type="submission" date="2019-05" db="EMBL/GenBank/DDBJ databases">
        <title>Flavobacterium profundi sp. nov., isolated from a deep-sea seamount.</title>
        <authorList>
            <person name="Zhang D.-C."/>
        </authorList>
    </citation>
    <scope>NUCLEOTIDE SEQUENCE [LARGE SCALE GENOMIC DNA]</scope>
    <source>
        <strain evidence="18">TP390</strain>
    </source>
</reference>
<evidence type="ECO:0000256" key="2">
    <source>
        <dbReference type="ARBA" id="ARBA00022448"/>
    </source>
</evidence>
<name>A0A6I4IIF3_9FLAO</name>
<feature type="binding site" evidence="13">
    <location>
        <begin position="59"/>
        <end position="62"/>
    </location>
    <ligand>
        <name>GTP</name>
        <dbReference type="ChEBI" id="CHEBI:37565"/>
        <label>1</label>
    </ligand>
</feature>
<evidence type="ECO:0000256" key="3">
    <source>
        <dbReference type="ARBA" id="ARBA00022475"/>
    </source>
</evidence>
<keyword evidence="5 15" id="KW-0812">Transmembrane</keyword>
<evidence type="ECO:0000256" key="6">
    <source>
        <dbReference type="ARBA" id="ARBA00022741"/>
    </source>
</evidence>
<keyword evidence="3" id="KW-1003">Cell membrane</keyword>
<dbReference type="NCBIfam" id="TIGR00437">
    <property type="entry name" value="feoB"/>
    <property type="match status" value="1"/>
</dbReference>
<keyword evidence="18" id="KW-1185">Reference proteome</keyword>
<dbReference type="GO" id="GO:0015093">
    <property type="term" value="F:ferrous iron transmembrane transporter activity"/>
    <property type="evidence" value="ECO:0007669"/>
    <property type="project" value="UniProtKB-UniRule"/>
</dbReference>
<dbReference type="PRINTS" id="PR00326">
    <property type="entry name" value="GTP1OBG"/>
</dbReference>
<dbReference type="InterPro" id="IPR011642">
    <property type="entry name" value="Gate_dom"/>
</dbReference>
<feature type="transmembrane region" description="Helical" evidence="15">
    <location>
        <begin position="450"/>
        <end position="475"/>
    </location>
</feature>
<dbReference type="InterPro" id="IPR050860">
    <property type="entry name" value="FeoB_GTPase"/>
</dbReference>
<comment type="function">
    <text evidence="15">Probable transporter of a GTP-driven Fe(2+) uptake system.</text>
</comment>
<dbReference type="RefSeq" id="WP_140997924.1">
    <property type="nucleotide sequence ID" value="NZ_VDCZ01000007.1"/>
</dbReference>
<feature type="transmembrane region" description="Helical" evidence="15">
    <location>
        <begin position="377"/>
        <end position="399"/>
    </location>
</feature>
<keyword evidence="9" id="KW-0406">Ion transport</keyword>
<evidence type="ECO:0000256" key="5">
    <source>
        <dbReference type="ARBA" id="ARBA00022692"/>
    </source>
</evidence>
<dbReference type="Gene3D" id="3.40.50.300">
    <property type="entry name" value="P-loop containing nucleotide triphosphate hydrolases"/>
    <property type="match status" value="1"/>
</dbReference>
<dbReference type="GO" id="GO:0005886">
    <property type="term" value="C:plasma membrane"/>
    <property type="evidence" value="ECO:0007669"/>
    <property type="project" value="UniProtKB-SubCell"/>
</dbReference>
<feature type="binding site" evidence="14">
    <location>
        <position position="23"/>
    </location>
    <ligand>
        <name>Mg(2+)</name>
        <dbReference type="ChEBI" id="CHEBI:18420"/>
        <label>2</label>
    </ligand>
</feature>
<keyword evidence="6 13" id="KW-0547">Nucleotide-binding</keyword>
<feature type="binding site" evidence="13">
    <location>
        <begin position="37"/>
        <end position="41"/>
    </location>
    <ligand>
        <name>GTP</name>
        <dbReference type="ChEBI" id="CHEBI:37565"/>
        <label>1</label>
    </ligand>
</feature>
<feature type="binding site" evidence="14">
    <location>
        <position position="27"/>
    </location>
    <ligand>
        <name>Mg(2+)</name>
        <dbReference type="ChEBI" id="CHEBI:18420"/>
        <label>2</label>
    </ligand>
</feature>
<feature type="transmembrane region" description="Helical" evidence="15">
    <location>
        <begin position="680"/>
        <end position="701"/>
    </location>
</feature>
<feature type="binding site" evidence="13">
    <location>
        <begin position="123"/>
        <end position="126"/>
    </location>
    <ligand>
        <name>GTP</name>
        <dbReference type="ChEBI" id="CHEBI:37565"/>
        <label>1</label>
    </ligand>
</feature>
<evidence type="ECO:0000313" key="17">
    <source>
        <dbReference type="EMBL" id="MVO09543.1"/>
    </source>
</evidence>
<dbReference type="GO" id="GO:0005525">
    <property type="term" value="F:GTP binding"/>
    <property type="evidence" value="ECO:0007669"/>
    <property type="project" value="UniProtKB-KW"/>
</dbReference>
<dbReference type="PANTHER" id="PTHR43185">
    <property type="entry name" value="FERROUS IRON TRANSPORT PROTEIN B"/>
    <property type="match status" value="1"/>
</dbReference>
<evidence type="ECO:0000256" key="12">
    <source>
        <dbReference type="NCBIfam" id="TIGR00437"/>
    </source>
</evidence>
<comment type="subcellular location">
    <subcellularLocation>
        <location evidence="15">Cell inner membrane</location>
        <topology evidence="15">Multi-pass membrane protein</topology>
    </subcellularLocation>
    <subcellularLocation>
        <location evidence="1">Cell membrane</location>
        <topology evidence="1">Multi-pass membrane protein</topology>
    </subcellularLocation>
</comment>
<dbReference type="InterPro" id="IPR003373">
    <property type="entry name" value="Fe2_transport_prot-B"/>
</dbReference>
<feature type="transmembrane region" description="Helical" evidence="15">
    <location>
        <begin position="333"/>
        <end position="357"/>
    </location>
</feature>
<feature type="binding site" evidence="13">
    <location>
        <begin position="12"/>
        <end position="19"/>
    </location>
    <ligand>
        <name>GTP</name>
        <dbReference type="ChEBI" id="CHEBI:37565"/>
        <label>1</label>
    </ligand>
</feature>